<evidence type="ECO:0000259" key="6">
    <source>
        <dbReference type="PROSITE" id="PS50893"/>
    </source>
</evidence>
<dbReference type="PANTHER" id="PTHR42788">
    <property type="entry name" value="TAURINE IMPORT ATP-BINDING PROTEIN-RELATED"/>
    <property type="match status" value="1"/>
</dbReference>
<dbReference type="PROSITE" id="PS50893">
    <property type="entry name" value="ABC_TRANSPORTER_2"/>
    <property type="match status" value="1"/>
</dbReference>
<dbReference type="Gene3D" id="3.40.50.300">
    <property type="entry name" value="P-loop containing nucleotide triphosphate hydrolases"/>
    <property type="match status" value="1"/>
</dbReference>
<dbReference type="CDD" id="cd03293">
    <property type="entry name" value="ABC_NrtD_SsuB_transporters"/>
    <property type="match status" value="1"/>
</dbReference>
<comment type="similarity">
    <text evidence="2">Belongs to the ABC transporter superfamily. Nitrate/nitrite/cyanate uptake transporter (NitT) (TC 3.A.1.16) family.</text>
</comment>
<evidence type="ECO:0000256" key="3">
    <source>
        <dbReference type="ARBA" id="ARBA00022448"/>
    </source>
</evidence>
<evidence type="ECO:0000256" key="4">
    <source>
        <dbReference type="ARBA" id="ARBA00022741"/>
    </source>
</evidence>
<dbReference type="GO" id="GO:0005886">
    <property type="term" value="C:plasma membrane"/>
    <property type="evidence" value="ECO:0007669"/>
    <property type="project" value="UniProtKB-SubCell"/>
</dbReference>
<keyword evidence="3" id="KW-0813">Transport</keyword>
<sequence>MPDFPTTISDRHLAAQPKLEIREITKVFERVGAASLGENHQIKTAVDSVSLQLQINEFSCIVGPSGCGKSTLLNIAAGLLPATSGHILVDGRAVSGPGADRGMVFQNYTLFAWLSVADNIAFGLKLKGLPKTEQLSIVNDYLEIVGLSDYAKAYPKELSGGMKQRVAIARALANDPEVLLMDEPFGALDAQTKEQMQSFFHDLWEKTQLSVLMITHDVEEAIFLSQTVHIMNKCGGLLETIAIQLPKHRALDIKLTTEFIDYKRHILHLLRSH</sequence>
<dbReference type="GO" id="GO:0016887">
    <property type="term" value="F:ATP hydrolysis activity"/>
    <property type="evidence" value="ECO:0007669"/>
    <property type="project" value="InterPro"/>
</dbReference>
<keyword evidence="5 7" id="KW-0067">ATP-binding</keyword>
<dbReference type="InterPro" id="IPR050166">
    <property type="entry name" value="ABC_transporter_ATP-bind"/>
</dbReference>
<dbReference type="InterPro" id="IPR017871">
    <property type="entry name" value="ABC_transporter-like_CS"/>
</dbReference>
<comment type="subcellular location">
    <subcellularLocation>
        <location evidence="1">Cell inner membrane</location>
        <topology evidence="1">Peripheral membrane protein</topology>
    </subcellularLocation>
</comment>
<dbReference type="InterPro" id="IPR003593">
    <property type="entry name" value="AAA+_ATPase"/>
</dbReference>
<proteinExistence type="inferred from homology"/>
<evidence type="ECO:0000313" key="7">
    <source>
        <dbReference type="EMBL" id="PZO12003.1"/>
    </source>
</evidence>
<accession>A0A2W4TTB7</accession>
<dbReference type="GO" id="GO:0005524">
    <property type="term" value="F:ATP binding"/>
    <property type="evidence" value="ECO:0007669"/>
    <property type="project" value="UniProtKB-KW"/>
</dbReference>
<dbReference type="AlphaFoldDB" id="A0A2W4TTB7"/>
<dbReference type="PANTHER" id="PTHR42788:SF13">
    <property type="entry name" value="ALIPHATIC SULFONATES IMPORT ATP-BINDING PROTEIN SSUB"/>
    <property type="match status" value="1"/>
</dbReference>
<evidence type="ECO:0000256" key="1">
    <source>
        <dbReference type="ARBA" id="ARBA00004417"/>
    </source>
</evidence>
<organism evidence="7 8">
    <name type="scientific">Leptolyngbya foveolarum</name>
    <dbReference type="NCBI Taxonomy" id="47253"/>
    <lineage>
        <taxon>Bacteria</taxon>
        <taxon>Bacillati</taxon>
        <taxon>Cyanobacteriota</taxon>
        <taxon>Cyanophyceae</taxon>
        <taxon>Leptolyngbyales</taxon>
        <taxon>Leptolyngbyaceae</taxon>
        <taxon>Leptolyngbya group</taxon>
        <taxon>Leptolyngbya</taxon>
    </lineage>
</organism>
<reference evidence="8" key="1">
    <citation type="submission" date="2018-04" db="EMBL/GenBank/DDBJ databases">
        <authorList>
            <person name="Cornet L."/>
        </authorList>
    </citation>
    <scope>NUCLEOTIDE SEQUENCE [LARGE SCALE GENOMIC DNA]</scope>
</reference>
<name>A0A2W4TTB7_9CYAN</name>
<dbReference type="InterPro" id="IPR027417">
    <property type="entry name" value="P-loop_NTPase"/>
</dbReference>
<dbReference type="SUPFAM" id="SSF52540">
    <property type="entry name" value="P-loop containing nucleoside triphosphate hydrolases"/>
    <property type="match status" value="1"/>
</dbReference>
<evidence type="ECO:0000256" key="5">
    <source>
        <dbReference type="ARBA" id="ARBA00022840"/>
    </source>
</evidence>
<dbReference type="SMART" id="SM00382">
    <property type="entry name" value="AAA"/>
    <property type="match status" value="1"/>
</dbReference>
<dbReference type="PROSITE" id="PS00211">
    <property type="entry name" value="ABC_TRANSPORTER_1"/>
    <property type="match status" value="1"/>
</dbReference>
<reference evidence="7 8" key="2">
    <citation type="submission" date="2018-06" db="EMBL/GenBank/DDBJ databases">
        <title>Metagenomic assembly of (sub)arctic Cyanobacteria and their associated microbiome from non-axenic cultures.</title>
        <authorList>
            <person name="Baurain D."/>
        </authorList>
    </citation>
    <scope>NUCLEOTIDE SEQUENCE [LARGE SCALE GENOMIC DNA]</scope>
    <source>
        <strain evidence="7">ULC129bin1</strain>
    </source>
</reference>
<gene>
    <name evidence="7" type="ORF">DCF25_18435</name>
</gene>
<dbReference type="InterPro" id="IPR003439">
    <property type="entry name" value="ABC_transporter-like_ATP-bd"/>
</dbReference>
<evidence type="ECO:0000313" key="8">
    <source>
        <dbReference type="Proteomes" id="UP000249354"/>
    </source>
</evidence>
<comment type="caution">
    <text evidence="7">The sequence shown here is derived from an EMBL/GenBank/DDBJ whole genome shotgun (WGS) entry which is preliminary data.</text>
</comment>
<protein>
    <submittedName>
        <fullName evidence="7">ABC transporter ATP-binding protein</fullName>
    </submittedName>
</protein>
<feature type="domain" description="ABC transporter" evidence="6">
    <location>
        <begin position="19"/>
        <end position="258"/>
    </location>
</feature>
<keyword evidence="4" id="KW-0547">Nucleotide-binding</keyword>
<evidence type="ECO:0000256" key="2">
    <source>
        <dbReference type="ARBA" id="ARBA00009440"/>
    </source>
</evidence>
<dbReference type="Proteomes" id="UP000249354">
    <property type="component" value="Unassembled WGS sequence"/>
</dbReference>
<dbReference type="Pfam" id="PF00005">
    <property type="entry name" value="ABC_tran"/>
    <property type="match status" value="1"/>
</dbReference>
<dbReference type="EMBL" id="QBMC01000163">
    <property type="protein sequence ID" value="PZO12003.1"/>
    <property type="molecule type" value="Genomic_DNA"/>
</dbReference>